<organism evidence="1 2">
    <name type="scientific">Discina gigas</name>
    <dbReference type="NCBI Taxonomy" id="1032678"/>
    <lineage>
        <taxon>Eukaryota</taxon>
        <taxon>Fungi</taxon>
        <taxon>Dikarya</taxon>
        <taxon>Ascomycota</taxon>
        <taxon>Pezizomycotina</taxon>
        <taxon>Pezizomycetes</taxon>
        <taxon>Pezizales</taxon>
        <taxon>Discinaceae</taxon>
        <taxon>Discina</taxon>
    </lineage>
</organism>
<proteinExistence type="predicted"/>
<feature type="non-terminal residue" evidence="1">
    <location>
        <position position="1"/>
    </location>
</feature>
<reference evidence="1 2" key="1">
    <citation type="submission" date="2024-02" db="EMBL/GenBank/DDBJ databases">
        <title>Discinaceae phylogenomics.</title>
        <authorList>
            <person name="Dirks A.C."/>
            <person name="James T.Y."/>
        </authorList>
    </citation>
    <scope>NUCLEOTIDE SEQUENCE [LARGE SCALE GENOMIC DNA]</scope>
    <source>
        <strain evidence="1 2">ACD0624</strain>
    </source>
</reference>
<gene>
    <name evidence="1" type="ORF">Q9L58_010801</name>
</gene>
<dbReference type="Pfam" id="PF18759">
    <property type="entry name" value="Plavaka"/>
    <property type="match status" value="1"/>
</dbReference>
<evidence type="ECO:0000313" key="1">
    <source>
        <dbReference type="EMBL" id="KAL0630352.1"/>
    </source>
</evidence>
<dbReference type="Proteomes" id="UP001447188">
    <property type="component" value="Unassembled WGS sequence"/>
</dbReference>
<dbReference type="EMBL" id="JBBBZM010000768">
    <property type="protein sequence ID" value="KAL0630352.1"/>
    <property type="molecule type" value="Genomic_DNA"/>
</dbReference>
<evidence type="ECO:0000313" key="2">
    <source>
        <dbReference type="Proteomes" id="UP001447188"/>
    </source>
</evidence>
<sequence>AWPIYLTIGNLPGRIRNSPTKYAQLLIALLPVSPKLTGNSSAQERQRAWNSVSLYTVLHAILRPLIGLRTVAGSGLRTNCADGHIRECWPILAAWLADHAEHCNLQNIKNNACPRCEIETDDLGSLVENPSSGYRRQQEQYSVKLDEYERLRNLRQKTPESRRLITEIENWLDEKGLKPQRNLFWQLPLVNAGDLHKPDMLHVFDAVWKEMPPYPGFMRPTKAYSEVSQWQGKEMRNFVHIVLPALASALHNPPPAQRFKFQDALRCVGALVRWALMADYPSHNEETLDYLKQYL</sequence>
<protein>
    <submittedName>
        <fullName evidence="1">Uncharacterized protein</fullName>
    </submittedName>
</protein>
<accession>A0ABR3G317</accession>
<comment type="caution">
    <text evidence="1">The sequence shown here is derived from an EMBL/GenBank/DDBJ whole genome shotgun (WGS) entry which is preliminary data.</text>
</comment>
<dbReference type="InterPro" id="IPR041078">
    <property type="entry name" value="Plavaka"/>
</dbReference>
<feature type="non-terminal residue" evidence="1">
    <location>
        <position position="295"/>
    </location>
</feature>
<keyword evidence="2" id="KW-1185">Reference proteome</keyword>
<name>A0ABR3G317_9PEZI</name>